<evidence type="ECO:0000313" key="9">
    <source>
        <dbReference type="Proteomes" id="UP001497453"/>
    </source>
</evidence>
<evidence type="ECO:0000259" key="7">
    <source>
        <dbReference type="PROSITE" id="PS51633"/>
    </source>
</evidence>
<dbReference type="InterPro" id="IPR026489">
    <property type="entry name" value="CXC_dom"/>
</dbReference>
<keyword evidence="3" id="KW-0949">S-adenosyl-L-methionine</keyword>
<dbReference type="InterPro" id="IPR001214">
    <property type="entry name" value="SET_dom"/>
</dbReference>
<dbReference type="PANTHER" id="PTHR45747">
    <property type="entry name" value="HISTONE-LYSINE N-METHYLTRANSFERASE E(Z)"/>
    <property type="match status" value="1"/>
</dbReference>
<evidence type="ECO:0000256" key="4">
    <source>
        <dbReference type="ARBA" id="ARBA00023015"/>
    </source>
</evidence>
<keyword evidence="1" id="KW-0489">Methyltransferase</keyword>
<dbReference type="PROSITE" id="PS51633">
    <property type="entry name" value="CXC"/>
    <property type="match status" value="1"/>
</dbReference>
<name>A0ABP1DNX1_9APHY</name>
<accession>A0ABP1DNX1</accession>
<dbReference type="InterPro" id="IPR045318">
    <property type="entry name" value="EZH1/2-like"/>
</dbReference>
<reference evidence="9" key="1">
    <citation type="submission" date="2024-04" db="EMBL/GenBank/DDBJ databases">
        <authorList>
            <person name="Shaw F."/>
            <person name="Minotto A."/>
        </authorList>
    </citation>
    <scope>NUCLEOTIDE SEQUENCE [LARGE SCALE GENOMIC DNA]</scope>
</reference>
<keyword evidence="9" id="KW-1185">Reference proteome</keyword>
<feature type="domain" description="CXC" evidence="7">
    <location>
        <begin position="409"/>
        <end position="519"/>
    </location>
</feature>
<dbReference type="InterPro" id="IPR046341">
    <property type="entry name" value="SET_dom_sf"/>
</dbReference>
<dbReference type="SMART" id="SM00317">
    <property type="entry name" value="SET"/>
    <property type="match status" value="1"/>
</dbReference>
<dbReference type="Pfam" id="PF00856">
    <property type="entry name" value="SET"/>
    <property type="match status" value="1"/>
</dbReference>
<dbReference type="EMBL" id="OZ037948">
    <property type="protein sequence ID" value="CAL1708432.1"/>
    <property type="molecule type" value="Genomic_DNA"/>
</dbReference>
<dbReference type="PANTHER" id="PTHR45747:SF4">
    <property type="entry name" value="HISTONE-LYSINE N-METHYLTRANSFERASE E(Z)"/>
    <property type="match status" value="1"/>
</dbReference>
<dbReference type="Proteomes" id="UP001497453">
    <property type="component" value="Chromosome 5"/>
</dbReference>
<organism evidence="8 9">
    <name type="scientific">Somion occarium</name>
    <dbReference type="NCBI Taxonomy" id="3059160"/>
    <lineage>
        <taxon>Eukaryota</taxon>
        <taxon>Fungi</taxon>
        <taxon>Dikarya</taxon>
        <taxon>Basidiomycota</taxon>
        <taxon>Agaricomycotina</taxon>
        <taxon>Agaricomycetes</taxon>
        <taxon>Polyporales</taxon>
        <taxon>Cerrenaceae</taxon>
        <taxon>Somion</taxon>
    </lineage>
</organism>
<evidence type="ECO:0008006" key="10">
    <source>
        <dbReference type="Google" id="ProtNLM"/>
    </source>
</evidence>
<feature type="domain" description="SET" evidence="6">
    <location>
        <begin position="536"/>
        <end position="649"/>
    </location>
</feature>
<gene>
    <name evidence="8" type="ORF">GFSPODELE1_LOCUS6852</name>
</gene>
<keyword evidence="5" id="KW-0804">Transcription</keyword>
<protein>
    <recommendedName>
        <fullName evidence="10">SET domain-containing protein</fullName>
    </recommendedName>
</protein>
<proteinExistence type="predicted"/>
<keyword evidence="4" id="KW-0805">Transcription regulation</keyword>
<dbReference type="Gene3D" id="2.170.270.10">
    <property type="entry name" value="SET domain"/>
    <property type="match status" value="1"/>
</dbReference>
<evidence type="ECO:0000313" key="8">
    <source>
        <dbReference type="EMBL" id="CAL1708432.1"/>
    </source>
</evidence>
<evidence type="ECO:0000256" key="1">
    <source>
        <dbReference type="ARBA" id="ARBA00022603"/>
    </source>
</evidence>
<evidence type="ECO:0000256" key="3">
    <source>
        <dbReference type="ARBA" id="ARBA00022691"/>
    </source>
</evidence>
<sequence length="657" mass="75595">MASHVVYVPEGTADQDDILEAHNNEVNLQLEGEILQDQQRQEVIRKRTWEVYKDVWDQFYNWEPGACEQTIVSLAAVSPYEERHSDDEYLFDEPGHDSDISDRMDVDSLSYPSEDSFTVRDFETGRPETMVCSTFKIKHCDPYPRYFACTPSSCNILSTHDYRICRFIPFGGEPGFNELEYIGMEEFESFQWQDHWRDPDEYVIAATVIKQLTEDKNQDNFVERITYEDIDKYLPFTCGEVLYEMSQRDSLLWPGSVTFGEIADNSRPQIQSSEKSLFNQVINNMQQHFCPYIDCIRPLCILHAISPWEPHHPQPSITSTEIAEGVTKPCGPSCFKTKKNLASIYLDQITLSNQISQVVHDTVTLAPDGPSCDLSVICKRPCYEIYLYRSKLFKDDDILLERNRLIPKIKKPQKFVDYNDEVTNFTMKDPCTHKGPCSTTCPCFLANMHCSRNCFCKLSCPLRPSGCTCYKSKNCKETIERKAQCKCVKNNWECDPELCRLVVGVKNKQQRKKYDDPQSGCIHGCANTVLQKGLLPATEVKQGSFGLGVFAMQKIKKFNFLGEYTAESFWRHDVTHEPIWSYTGLNYNFGLNSSQNLDAITVGNVTRYFNHSVTPNVLANTLVVNGEHRIAFYAARDIKKGEELLFNYGDQYWQQSH</sequence>
<dbReference type="SUPFAM" id="SSF82199">
    <property type="entry name" value="SET domain"/>
    <property type="match status" value="1"/>
</dbReference>
<evidence type="ECO:0000259" key="6">
    <source>
        <dbReference type="PROSITE" id="PS50280"/>
    </source>
</evidence>
<evidence type="ECO:0000256" key="5">
    <source>
        <dbReference type="ARBA" id="ARBA00023163"/>
    </source>
</evidence>
<keyword evidence="2" id="KW-0808">Transferase</keyword>
<evidence type="ECO:0000256" key="2">
    <source>
        <dbReference type="ARBA" id="ARBA00022679"/>
    </source>
</evidence>
<dbReference type="PROSITE" id="PS50280">
    <property type="entry name" value="SET"/>
    <property type="match status" value="1"/>
</dbReference>